<proteinExistence type="inferred from homology"/>
<dbReference type="PANTHER" id="PTHR30629:SF2">
    <property type="entry name" value="PROPHAGE INTEGRASE INTS-RELATED"/>
    <property type="match status" value="1"/>
</dbReference>
<accession>A0ABQ6P2P4</accession>
<dbReference type="Pfam" id="PF00589">
    <property type="entry name" value="Phage_integrase"/>
    <property type="match status" value="1"/>
</dbReference>
<evidence type="ECO:0000256" key="1">
    <source>
        <dbReference type="ARBA" id="ARBA00008857"/>
    </source>
</evidence>
<dbReference type="InterPro" id="IPR044068">
    <property type="entry name" value="CB"/>
</dbReference>
<protein>
    <recommendedName>
        <fullName evidence="10">Integrase</fullName>
    </recommendedName>
</protein>
<dbReference type="InterPro" id="IPR002104">
    <property type="entry name" value="Integrase_catalytic"/>
</dbReference>
<dbReference type="InterPro" id="IPR050808">
    <property type="entry name" value="Phage_Integrase"/>
</dbReference>
<evidence type="ECO:0000256" key="5">
    <source>
        <dbReference type="PROSITE-ProRule" id="PRU01248"/>
    </source>
</evidence>
<keyword evidence="4" id="KW-0233">DNA recombination</keyword>
<organism evidence="8 9">
    <name type="scientific">Novosphingobium pituita</name>
    <dbReference type="NCBI Taxonomy" id="3056842"/>
    <lineage>
        <taxon>Bacteria</taxon>
        <taxon>Pseudomonadati</taxon>
        <taxon>Pseudomonadota</taxon>
        <taxon>Alphaproteobacteria</taxon>
        <taxon>Sphingomonadales</taxon>
        <taxon>Sphingomonadaceae</taxon>
        <taxon>Novosphingobium</taxon>
    </lineage>
</organism>
<keyword evidence="9" id="KW-1185">Reference proteome</keyword>
<dbReference type="InterPro" id="IPR013762">
    <property type="entry name" value="Integrase-like_cat_sf"/>
</dbReference>
<comment type="caution">
    <text evidence="8">The sequence shown here is derived from an EMBL/GenBank/DDBJ whole genome shotgun (WGS) entry which is preliminary data.</text>
</comment>
<evidence type="ECO:0000256" key="2">
    <source>
        <dbReference type="ARBA" id="ARBA00022908"/>
    </source>
</evidence>
<dbReference type="InterPro" id="IPR011010">
    <property type="entry name" value="DNA_brk_join_enz"/>
</dbReference>
<dbReference type="PROSITE" id="PS51900">
    <property type="entry name" value="CB"/>
    <property type="match status" value="1"/>
</dbReference>
<sequence length="363" mass="40873">MGRPRMNKVLPKYTSAFTDAHGIRRIRFRRTGWETRYIHAEPGTPEFTAAYREWEAEGRKEIAKDLAKPGSFDDLIERFYRSKHWQDIKETTQYTYRGEIERFRAKYGGRSASKMTAKHVGNLIAQMSGTPSAANNLRKRLGQLFKFSIQLGWRADNPASVVSGIRVKSQGYPTWQEEHIAQFEAHWPRGTKQRLAFDLALYTAQRRSDVRIMGPQHVRDGAIAVKQLKTGRPMMIPIHPELAASIASMPVAHLAFITTEAGALFSTKSFGMWFAKQAKAAGLVGYSMHGLRKAASRRMAETGLTNQEIKAITGHVTDSEVARYTREAEQALIARRAMAKMSQVVWLRGGDSDLATVSQVSEN</sequence>
<evidence type="ECO:0000256" key="3">
    <source>
        <dbReference type="ARBA" id="ARBA00023125"/>
    </source>
</evidence>
<evidence type="ECO:0008006" key="10">
    <source>
        <dbReference type="Google" id="ProtNLM"/>
    </source>
</evidence>
<comment type="similarity">
    <text evidence="1">Belongs to the 'phage' integrase family.</text>
</comment>
<gene>
    <name evidence="8" type="ORF">NUTIK01_02990</name>
</gene>
<dbReference type="InterPro" id="IPR010998">
    <property type="entry name" value="Integrase_recombinase_N"/>
</dbReference>
<dbReference type="SUPFAM" id="SSF56349">
    <property type="entry name" value="DNA breaking-rejoining enzymes"/>
    <property type="match status" value="1"/>
</dbReference>
<keyword evidence="3 5" id="KW-0238">DNA-binding</keyword>
<evidence type="ECO:0000313" key="8">
    <source>
        <dbReference type="EMBL" id="GMM59522.1"/>
    </source>
</evidence>
<dbReference type="PANTHER" id="PTHR30629">
    <property type="entry name" value="PROPHAGE INTEGRASE"/>
    <property type="match status" value="1"/>
</dbReference>
<evidence type="ECO:0000259" key="7">
    <source>
        <dbReference type="PROSITE" id="PS51900"/>
    </source>
</evidence>
<evidence type="ECO:0000259" key="6">
    <source>
        <dbReference type="PROSITE" id="PS51898"/>
    </source>
</evidence>
<reference evidence="8 9" key="1">
    <citation type="submission" date="2023-06" db="EMBL/GenBank/DDBJ databases">
        <title>Draft genome sequence of Novosphingobium sp. strain IK01.</title>
        <authorList>
            <person name="Hatamoto M."/>
            <person name="Ikarashi T."/>
            <person name="Yamaguchi T."/>
        </authorList>
    </citation>
    <scope>NUCLEOTIDE SEQUENCE [LARGE SCALE GENOMIC DNA]</scope>
    <source>
        <strain evidence="8 9">IK01</strain>
    </source>
</reference>
<evidence type="ECO:0000256" key="4">
    <source>
        <dbReference type="ARBA" id="ARBA00023172"/>
    </source>
</evidence>
<evidence type="ECO:0000313" key="9">
    <source>
        <dbReference type="Proteomes" id="UP001187221"/>
    </source>
</evidence>
<name>A0ABQ6P2P4_9SPHN</name>
<dbReference type="PROSITE" id="PS51898">
    <property type="entry name" value="TYR_RECOMBINASE"/>
    <property type="match status" value="1"/>
</dbReference>
<dbReference type="Gene3D" id="1.10.443.10">
    <property type="entry name" value="Intergrase catalytic core"/>
    <property type="match status" value="1"/>
</dbReference>
<dbReference type="Proteomes" id="UP001187221">
    <property type="component" value="Unassembled WGS sequence"/>
</dbReference>
<keyword evidence="2" id="KW-0229">DNA integration</keyword>
<feature type="domain" description="Tyr recombinase" evidence="6">
    <location>
        <begin position="166"/>
        <end position="337"/>
    </location>
</feature>
<dbReference type="EMBL" id="BTFW01000001">
    <property type="protein sequence ID" value="GMM59522.1"/>
    <property type="molecule type" value="Genomic_DNA"/>
</dbReference>
<feature type="domain" description="Core-binding (CB)" evidence="7">
    <location>
        <begin position="70"/>
        <end position="149"/>
    </location>
</feature>
<dbReference type="Gene3D" id="1.10.150.130">
    <property type="match status" value="1"/>
</dbReference>